<name>A0ABZ0US93_9RICK</name>
<dbReference type="CDD" id="cd04590">
    <property type="entry name" value="CBS_pair_CorC_HlyC_assoc"/>
    <property type="match status" value="1"/>
</dbReference>
<evidence type="ECO:0000256" key="3">
    <source>
        <dbReference type="ARBA" id="ARBA00023122"/>
    </source>
</evidence>
<reference evidence="6 7" key="1">
    <citation type="submission" date="2022-10" db="EMBL/GenBank/DDBJ databases">
        <title>Host association and intracellularity evolved multiple times independently in the Rickettsiales.</title>
        <authorList>
            <person name="Castelli M."/>
            <person name="Nardi T."/>
            <person name="Gammuto L."/>
            <person name="Bellinzona G."/>
            <person name="Sabaneyeva E."/>
            <person name="Potekhin A."/>
            <person name="Serra V."/>
            <person name="Petroni G."/>
            <person name="Sassera D."/>
        </authorList>
    </citation>
    <scope>NUCLEOTIDE SEQUENCE [LARGE SCALE GENOMIC DNA]</scope>
    <source>
        <strain evidence="6 7">Kr 154-4</strain>
    </source>
</reference>
<dbReference type="Pfam" id="PF03471">
    <property type="entry name" value="CorC_HlyC"/>
    <property type="match status" value="1"/>
</dbReference>
<gene>
    <name evidence="6" type="ORF">Trichorick_00775</name>
</gene>
<evidence type="ECO:0000256" key="1">
    <source>
        <dbReference type="ARBA" id="ARBA00006446"/>
    </source>
</evidence>
<sequence>MPKPSSSEESSPSSTSRVKVNAKKKFSLGAVISALFASLKLITRKKTIVNANAAPIHLDPYKINGAINEQEILNNFLTFSNKTVEDAMIPRSDIVAVKHDINLTELFELIIKTHHTRTLVYEGTLDNIIGFVHIKDLFMILAQNKNFQLKKIIRKPIISAPSMKLTDLLITMQRQRTHISIIVDEYGGTDGIVTIEDIMEEIVGRIDDEHDDKLESDAYQILDSSTVLSSSRVEVEDLERILGVKLKDDKDEFDTIGGLVLAKVGNVPSPGTKIEISNQVELEVIDANARTLKQVKLTLKNAQHIPTKSTS</sequence>
<dbReference type="InterPro" id="IPR044751">
    <property type="entry name" value="Ion_transp-like_CBS"/>
</dbReference>
<feature type="domain" description="CBS" evidence="5">
    <location>
        <begin position="88"/>
        <end position="149"/>
    </location>
</feature>
<keyword evidence="7" id="KW-1185">Reference proteome</keyword>
<dbReference type="Gene3D" id="3.30.465.10">
    <property type="match status" value="1"/>
</dbReference>
<organism evidence="6 7">
    <name type="scientific">Candidatus Trichorickettsia mobilis</name>
    <dbReference type="NCBI Taxonomy" id="1346319"/>
    <lineage>
        <taxon>Bacteria</taxon>
        <taxon>Pseudomonadati</taxon>
        <taxon>Pseudomonadota</taxon>
        <taxon>Alphaproteobacteria</taxon>
        <taxon>Rickettsiales</taxon>
        <taxon>Rickettsiaceae</taxon>
        <taxon>Rickettsieae</taxon>
        <taxon>Candidatus Trichorickettsia</taxon>
    </lineage>
</organism>
<dbReference type="Gene3D" id="3.10.580.10">
    <property type="entry name" value="CBS-domain"/>
    <property type="match status" value="1"/>
</dbReference>
<accession>A0ABZ0US93</accession>
<evidence type="ECO:0000313" key="6">
    <source>
        <dbReference type="EMBL" id="WPY00885.1"/>
    </source>
</evidence>
<dbReference type="Pfam" id="PF00571">
    <property type="entry name" value="CBS"/>
    <property type="match status" value="2"/>
</dbReference>
<dbReference type="Proteomes" id="UP001326613">
    <property type="component" value="Chromosome"/>
</dbReference>
<dbReference type="InterPro" id="IPR046342">
    <property type="entry name" value="CBS_dom_sf"/>
</dbReference>
<dbReference type="RefSeq" id="WP_323737714.1">
    <property type="nucleotide sequence ID" value="NZ_CP112932.1"/>
</dbReference>
<dbReference type="SMART" id="SM01091">
    <property type="entry name" value="CorC_HlyC"/>
    <property type="match status" value="1"/>
</dbReference>
<dbReference type="InterPro" id="IPR000644">
    <property type="entry name" value="CBS_dom"/>
</dbReference>
<evidence type="ECO:0000256" key="4">
    <source>
        <dbReference type="PROSITE-ProRule" id="PRU00703"/>
    </source>
</evidence>
<proteinExistence type="inferred from homology"/>
<dbReference type="SUPFAM" id="SSF54631">
    <property type="entry name" value="CBS-domain pair"/>
    <property type="match status" value="1"/>
</dbReference>
<protein>
    <submittedName>
        <fullName evidence="6">Hemolysin C</fullName>
    </submittedName>
</protein>
<keyword evidence="3 4" id="KW-0129">CBS domain</keyword>
<dbReference type="PROSITE" id="PS51371">
    <property type="entry name" value="CBS"/>
    <property type="match status" value="2"/>
</dbReference>
<dbReference type="SUPFAM" id="SSF56176">
    <property type="entry name" value="FAD-binding/transporter-associated domain-like"/>
    <property type="match status" value="1"/>
</dbReference>
<dbReference type="PANTHER" id="PTHR22777:SF27">
    <property type="entry name" value="MAGNESIUM AND COBALT EFFLUX PROTEIN CORC"/>
    <property type="match status" value="1"/>
</dbReference>
<evidence type="ECO:0000256" key="2">
    <source>
        <dbReference type="ARBA" id="ARBA00022737"/>
    </source>
</evidence>
<dbReference type="EMBL" id="CP112932">
    <property type="protein sequence ID" value="WPY00885.1"/>
    <property type="molecule type" value="Genomic_DNA"/>
</dbReference>
<dbReference type="InterPro" id="IPR016169">
    <property type="entry name" value="FAD-bd_PCMH_sub2"/>
</dbReference>
<evidence type="ECO:0000313" key="7">
    <source>
        <dbReference type="Proteomes" id="UP001326613"/>
    </source>
</evidence>
<dbReference type="PANTHER" id="PTHR22777">
    <property type="entry name" value="HEMOLYSIN-RELATED"/>
    <property type="match status" value="1"/>
</dbReference>
<comment type="similarity">
    <text evidence="1">Belongs to the UPF0053 family. Hemolysin C subfamily.</text>
</comment>
<feature type="domain" description="CBS" evidence="5">
    <location>
        <begin position="152"/>
        <end position="209"/>
    </location>
</feature>
<dbReference type="InterPro" id="IPR005170">
    <property type="entry name" value="Transptr-assoc_dom"/>
</dbReference>
<dbReference type="InterPro" id="IPR036318">
    <property type="entry name" value="FAD-bd_PCMH-like_sf"/>
</dbReference>
<evidence type="ECO:0000259" key="5">
    <source>
        <dbReference type="PROSITE" id="PS51371"/>
    </source>
</evidence>
<keyword evidence="2" id="KW-0677">Repeat</keyword>